<dbReference type="Proteomes" id="UP000243719">
    <property type="component" value="Unassembled WGS sequence"/>
</dbReference>
<name>A0A1H2PN54_9BURK</name>
<evidence type="ECO:0000256" key="3">
    <source>
        <dbReference type="ARBA" id="ARBA00023163"/>
    </source>
</evidence>
<evidence type="ECO:0000256" key="2">
    <source>
        <dbReference type="ARBA" id="ARBA00023125"/>
    </source>
</evidence>
<dbReference type="PANTHER" id="PTHR42756">
    <property type="entry name" value="TRANSCRIPTIONAL REGULATOR, MARR"/>
    <property type="match status" value="1"/>
</dbReference>
<evidence type="ECO:0000313" key="6">
    <source>
        <dbReference type="Proteomes" id="UP000243719"/>
    </source>
</evidence>
<keyword evidence="2 5" id="KW-0238">DNA-binding</keyword>
<dbReference type="Pfam" id="PF12802">
    <property type="entry name" value="MarR_2"/>
    <property type="match status" value="1"/>
</dbReference>
<keyword evidence="6" id="KW-1185">Reference proteome</keyword>
<dbReference type="InterPro" id="IPR000835">
    <property type="entry name" value="HTH_MarR-typ"/>
</dbReference>
<dbReference type="EMBL" id="FNLO01000004">
    <property type="protein sequence ID" value="SDV48060.1"/>
    <property type="molecule type" value="Genomic_DNA"/>
</dbReference>
<dbReference type="InterPro" id="IPR023187">
    <property type="entry name" value="Tscrpt_reg_MarR-type_CS"/>
</dbReference>
<evidence type="ECO:0000259" key="4">
    <source>
        <dbReference type="PROSITE" id="PS50995"/>
    </source>
</evidence>
<dbReference type="InterPro" id="IPR036390">
    <property type="entry name" value="WH_DNA-bd_sf"/>
</dbReference>
<dbReference type="PROSITE" id="PS50995">
    <property type="entry name" value="HTH_MARR_2"/>
    <property type="match status" value="1"/>
</dbReference>
<reference evidence="6" key="1">
    <citation type="submission" date="2016-09" db="EMBL/GenBank/DDBJ databases">
        <authorList>
            <person name="Varghese N."/>
            <person name="Submissions S."/>
        </authorList>
    </citation>
    <scope>NUCLEOTIDE SEQUENCE [LARGE SCALE GENOMIC DNA]</scope>
    <source>
        <strain evidence="6">JS23</strain>
    </source>
</reference>
<keyword evidence="3" id="KW-0804">Transcription</keyword>
<dbReference type="PANTHER" id="PTHR42756:SF1">
    <property type="entry name" value="TRANSCRIPTIONAL REPRESSOR OF EMRAB OPERON"/>
    <property type="match status" value="1"/>
</dbReference>
<dbReference type="RefSeq" id="WP_091906941.1">
    <property type="nucleotide sequence ID" value="NZ_FNLO01000004.1"/>
</dbReference>
<protein>
    <submittedName>
        <fullName evidence="5">DNA-binding transcriptional regulator, MarR family</fullName>
    </submittedName>
</protein>
<feature type="domain" description="HTH marR-type" evidence="4">
    <location>
        <begin position="1"/>
        <end position="135"/>
    </location>
</feature>
<dbReference type="SMART" id="SM00347">
    <property type="entry name" value="HTH_MARR"/>
    <property type="match status" value="1"/>
</dbReference>
<sequence length="138" mass="15371">MFDHCLYFNTSALARLVEREWGAAYAPFELTPPQGFALRVILRQPGLLHRELAEVLGIARPTATRLIDHLVAKGWVERRTAEGDRRESQLFPTQAADALRDPLEKASRTVDTRLRGQIGSAEFESTVGAMRAVRGTLA</sequence>
<dbReference type="AlphaFoldDB" id="A0A1H2PN54"/>
<accession>A0A1H2PN54</accession>
<dbReference type="PRINTS" id="PR00598">
    <property type="entry name" value="HTHMARR"/>
</dbReference>
<dbReference type="GO" id="GO:0003700">
    <property type="term" value="F:DNA-binding transcription factor activity"/>
    <property type="evidence" value="ECO:0007669"/>
    <property type="project" value="InterPro"/>
</dbReference>
<evidence type="ECO:0000313" key="5">
    <source>
        <dbReference type="EMBL" id="SDV48060.1"/>
    </source>
</evidence>
<evidence type="ECO:0000256" key="1">
    <source>
        <dbReference type="ARBA" id="ARBA00023015"/>
    </source>
</evidence>
<organism evidence="5 6">
    <name type="scientific">Chitinasiproducens palmae</name>
    <dbReference type="NCBI Taxonomy" id="1770053"/>
    <lineage>
        <taxon>Bacteria</taxon>
        <taxon>Pseudomonadati</taxon>
        <taxon>Pseudomonadota</taxon>
        <taxon>Betaproteobacteria</taxon>
        <taxon>Burkholderiales</taxon>
        <taxon>Burkholderiaceae</taxon>
        <taxon>Chitinasiproducens</taxon>
    </lineage>
</organism>
<dbReference type="SUPFAM" id="SSF46785">
    <property type="entry name" value="Winged helix' DNA-binding domain"/>
    <property type="match status" value="1"/>
</dbReference>
<dbReference type="OrthoDB" id="8898282at2"/>
<dbReference type="PROSITE" id="PS01117">
    <property type="entry name" value="HTH_MARR_1"/>
    <property type="match status" value="1"/>
</dbReference>
<dbReference type="GO" id="GO:0003677">
    <property type="term" value="F:DNA binding"/>
    <property type="evidence" value="ECO:0007669"/>
    <property type="project" value="UniProtKB-KW"/>
</dbReference>
<dbReference type="InterPro" id="IPR036388">
    <property type="entry name" value="WH-like_DNA-bd_sf"/>
</dbReference>
<dbReference type="STRING" id="1770053.SAMN05216551_104127"/>
<gene>
    <name evidence="5" type="ORF">SAMN05216551_104127</name>
</gene>
<dbReference type="Gene3D" id="1.10.10.10">
    <property type="entry name" value="Winged helix-like DNA-binding domain superfamily/Winged helix DNA-binding domain"/>
    <property type="match status" value="1"/>
</dbReference>
<keyword evidence="1" id="KW-0805">Transcription regulation</keyword>
<proteinExistence type="predicted"/>